<organism evidence="5 6">
    <name type="scientific">Trifolium pratense</name>
    <name type="common">Red clover</name>
    <dbReference type="NCBI Taxonomy" id="57577"/>
    <lineage>
        <taxon>Eukaryota</taxon>
        <taxon>Viridiplantae</taxon>
        <taxon>Streptophyta</taxon>
        <taxon>Embryophyta</taxon>
        <taxon>Tracheophyta</taxon>
        <taxon>Spermatophyta</taxon>
        <taxon>Magnoliopsida</taxon>
        <taxon>eudicotyledons</taxon>
        <taxon>Gunneridae</taxon>
        <taxon>Pentapetalae</taxon>
        <taxon>rosids</taxon>
        <taxon>fabids</taxon>
        <taxon>Fabales</taxon>
        <taxon>Fabaceae</taxon>
        <taxon>Papilionoideae</taxon>
        <taxon>50 kb inversion clade</taxon>
        <taxon>NPAAA clade</taxon>
        <taxon>Hologalegina</taxon>
        <taxon>IRL clade</taxon>
        <taxon>Trifolieae</taxon>
        <taxon>Trifolium</taxon>
    </lineage>
</organism>
<dbReference type="AlphaFoldDB" id="A0A2K3KAY1"/>
<dbReference type="GO" id="GO:0008017">
    <property type="term" value="F:microtubule binding"/>
    <property type="evidence" value="ECO:0007669"/>
    <property type="project" value="InterPro"/>
</dbReference>
<dbReference type="GO" id="GO:0005737">
    <property type="term" value="C:cytoplasm"/>
    <property type="evidence" value="ECO:0007669"/>
    <property type="project" value="TreeGrafter"/>
</dbReference>
<feature type="non-terminal residue" evidence="5">
    <location>
        <position position="1"/>
    </location>
</feature>
<evidence type="ECO:0000256" key="4">
    <source>
        <dbReference type="ARBA" id="ARBA00023212"/>
    </source>
</evidence>
<accession>A0A2K3KAY1</accession>
<dbReference type="STRING" id="57577.A0A2K3KAY1"/>
<comment type="caution">
    <text evidence="5">The sequence shown here is derived from an EMBL/GenBank/DDBJ whole genome shotgun (WGS) entry which is preliminary data.</text>
</comment>
<dbReference type="InterPro" id="IPR007145">
    <property type="entry name" value="MAP65_Ase1_PRC1"/>
</dbReference>
<keyword evidence="4" id="KW-0963">Cytoplasm</keyword>
<dbReference type="GO" id="GO:0000226">
    <property type="term" value="P:microtubule cytoskeleton organization"/>
    <property type="evidence" value="ECO:0007669"/>
    <property type="project" value="InterPro"/>
</dbReference>
<protein>
    <submittedName>
        <fullName evidence="5">Microtubule-associated protein MAP65-1-like</fullName>
    </submittedName>
</protein>
<evidence type="ECO:0000256" key="2">
    <source>
        <dbReference type="ARBA" id="ARBA00006187"/>
    </source>
</evidence>
<reference evidence="5 6" key="1">
    <citation type="journal article" date="2014" name="Am. J. Bot.">
        <title>Genome assembly and annotation for red clover (Trifolium pratense; Fabaceae).</title>
        <authorList>
            <person name="Istvanek J."/>
            <person name="Jaros M."/>
            <person name="Krenek A."/>
            <person name="Repkova J."/>
        </authorList>
    </citation>
    <scope>NUCLEOTIDE SEQUENCE [LARGE SCALE GENOMIC DNA]</scope>
    <source>
        <strain evidence="6">cv. Tatra</strain>
        <tissue evidence="5">Young leaves</tissue>
    </source>
</reference>
<dbReference type="GO" id="GO:0005874">
    <property type="term" value="C:microtubule"/>
    <property type="evidence" value="ECO:0007669"/>
    <property type="project" value="UniProtKB-KW"/>
</dbReference>
<comment type="subcellular location">
    <subcellularLocation>
        <location evidence="1">Cytoplasm</location>
        <location evidence="1">Cytoskeleton</location>
    </subcellularLocation>
</comment>
<dbReference type="GO" id="GO:0005819">
    <property type="term" value="C:spindle"/>
    <property type="evidence" value="ECO:0007669"/>
    <property type="project" value="TreeGrafter"/>
</dbReference>
<proteinExistence type="inferred from homology"/>
<comment type="similarity">
    <text evidence="2">Belongs to the MAP65/ASE1 family.</text>
</comment>
<keyword evidence="4" id="KW-0206">Cytoskeleton</keyword>
<evidence type="ECO:0000256" key="3">
    <source>
        <dbReference type="ARBA" id="ARBA00022701"/>
    </source>
</evidence>
<keyword evidence="3" id="KW-0493">Microtubule</keyword>
<dbReference type="EMBL" id="ASHM01155541">
    <property type="protein sequence ID" value="PNX63456.1"/>
    <property type="molecule type" value="Genomic_DNA"/>
</dbReference>
<dbReference type="PANTHER" id="PTHR19321">
    <property type="entry name" value="PROTEIN REGULATOR OF CYTOKINESIS 1 PRC1-RELATED"/>
    <property type="match status" value="1"/>
</dbReference>
<sequence length="73" mass="8069">SRRAQKVSELLTTVRDLCDVLGMDFCSTAAEVHQSLSGSTSVHSINSNTLNKLANKVLEHDENWRKLGIEVNT</sequence>
<gene>
    <name evidence="5" type="ORF">L195_g061636</name>
</gene>
<reference evidence="5 6" key="2">
    <citation type="journal article" date="2017" name="Front. Plant Sci.">
        <title>Gene Classification and Mining of Molecular Markers Useful in Red Clover (Trifolium pratense) Breeding.</title>
        <authorList>
            <person name="Istvanek J."/>
            <person name="Dluhosova J."/>
            <person name="Dluhos P."/>
            <person name="Patkova L."/>
            <person name="Nedelnik J."/>
            <person name="Repkova J."/>
        </authorList>
    </citation>
    <scope>NUCLEOTIDE SEQUENCE [LARGE SCALE GENOMIC DNA]</scope>
    <source>
        <strain evidence="6">cv. Tatra</strain>
        <tissue evidence="5">Young leaves</tissue>
    </source>
</reference>
<evidence type="ECO:0000256" key="1">
    <source>
        <dbReference type="ARBA" id="ARBA00004245"/>
    </source>
</evidence>
<evidence type="ECO:0000313" key="5">
    <source>
        <dbReference type="EMBL" id="PNX63456.1"/>
    </source>
</evidence>
<dbReference type="GO" id="GO:0000911">
    <property type="term" value="P:cytokinesis by cell plate formation"/>
    <property type="evidence" value="ECO:0007669"/>
    <property type="project" value="TreeGrafter"/>
</dbReference>
<dbReference type="PANTHER" id="PTHR19321:SF41">
    <property type="entry name" value="FASCETTO-RELATED"/>
    <property type="match status" value="1"/>
</dbReference>
<dbReference type="Proteomes" id="UP000236291">
    <property type="component" value="Unassembled WGS sequence"/>
</dbReference>
<evidence type="ECO:0000313" key="6">
    <source>
        <dbReference type="Proteomes" id="UP000236291"/>
    </source>
</evidence>
<name>A0A2K3KAY1_TRIPR</name>